<gene>
    <name evidence="1" type="ORF">EJ04DRAFT_401703</name>
</gene>
<dbReference type="OrthoDB" id="3913322at2759"/>
<organism evidence="1 2">
    <name type="scientific">Polyplosphaeria fusca</name>
    <dbReference type="NCBI Taxonomy" id="682080"/>
    <lineage>
        <taxon>Eukaryota</taxon>
        <taxon>Fungi</taxon>
        <taxon>Dikarya</taxon>
        <taxon>Ascomycota</taxon>
        <taxon>Pezizomycotina</taxon>
        <taxon>Dothideomycetes</taxon>
        <taxon>Pleosporomycetidae</taxon>
        <taxon>Pleosporales</taxon>
        <taxon>Tetraplosphaeriaceae</taxon>
        <taxon>Polyplosphaeria</taxon>
    </lineage>
</organism>
<dbReference type="InterPro" id="IPR045469">
    <property type="entry name" value="Nis1"/>
</dbReference>
<reference evidence="1" key="1">
    <citation type="journal article" date="2020" name="Stud. Mycol.">
        <title>101 Dothideomycetes genomes: a test case for predicting lifestyles and emergence of pathogens.</title>
        <authorList>
            <person name="Haridas S."/>
            <person name="Albert R."/>
            <person name="Binder M."/>
            <person name="Bloem J."/>
            <person name="Labutti K."/>
            <person name="Salamov A."/>
            <person name="Andreopoulos B."/>
            <person name="Baker S."/>
            <person name="Barry K."/>
            <person name="Bills G."/>
            <person name="Bluhm B."/>
            <person name="Cannon C."/>
            <person name="Castanera R."/>
            <person name="Culley D."/>
            <person name="Daum C."/>
            <person name="Ezra D."/>
            <person name="Gonzalez J."/>
            <person name="Henrissat B."/>
            <person name="Kuo A."/>
            <person name="Liang C."/>
            <person name="Lipzen A."/>
            <person name="Lutzoni F."/>
            <person name="Magnuson J."/>
            <person name="Mondo S."/>
            <person name="Nolan M."/>
            <person name="Ohm R."/>
            <person name="Pangilinan J."/>
            <person name="Park H.-J."/>
            <person name="Ramirez L."/>
            <person name="Alfaro M."/>
            <person name="Sun H."/>
            <person name="Tritt A."/>
            <person name="Yoshinaga Y."/>
            <person name="Zwiers L.-H."/>
            <person name="Turgeon B."/>
            <person name="Goodwin S."/>
            <person name="Spatafora J."/>
            <person name="Crous P."/>
            <person name="Grigoriev I."/>
        </authorList>
    </citation>
    <scope>NUCLEOTIDE SEQUENCE</scope>
    <source>
        <strain evidence="1">CBS 125425</strain>
    </source>
</reference>
<dbReference type="Pfam" id="PF19271">
    <property type="entry name" value="Nis1"/>
    <property type="match status" value="1"/>
</dbReference>
<sequence length="126" mass="12690">SATTLTTARLIGIAAPSTLAPGKPFTLTLLTENYIQTVADVAVAWGYSAPPGHIYSLGSPSASAYLGPEKSNQLNNVSISTTAPAELANFGGEVVLSAAVFSLYGVSSGPSVANFNVTVKVGGETS</sequence>
<proteinExistence type="predicted"/>
<evidence type="ECO:0000313" key="2">
    <source>
        <dbReference type="Proteomes" id="UP000799444"/>
    </source>
</evidence>
<dbReference type="Proteomes" id="UP000799444">
    <property type="component" value="Unassembled WGS sequence"/>
</dbReference>
<evidence type="ECO:0000313" key="1">
    <source>
        <dbReference type="EMBL" id="KAF2731917.1"/>
    </source>
</evidence>
<dbReference type="AlphaFoldDB" id="A0A9P4QVL5"/>
<comment type="caution">
    <text evidence="1">The sequence shown here is derived from an EMBL/GenBank/DDBJ whole genome shotgun (WGS) entry which is preliminary data.</text>
</comment>
<feature type="non-terminal residue" evidence="1">
    <location>
        <position position="1"/>
    </location>
</feature>
<accession>A0A9P4QVL5</accession>
<keyword evidence="2" id="KW-1185">Reference proteome</keyword>
<dbReference type="EMBL" id="ML996186">
    <property type="protein sequence ID" value="KAF2731917.1"/>
    <property type="molecule type" value="Genomic_DNA"/>
</dbReference>
<protein>
    <submittedName>
        <fullName evidence="1">Uncharacterized protein</fullName>
    </submittedName>
</protein>
<feature type="non-terminal residue" evidence="1">
    <location>
        <position position="126"/>
    </location>
</feature>
<name>A0A9P4QVL5_9PLEO</name>